<keyword evidence="3" id="KW-1133">Transmembrane helix</keyword>
<dbReference type="Proteomes" id="UP001415857">
    <property type="component" value="Unassembled WGS sequence"/>
</dbReference>
<dbReference type="PANTHER" id="PTHR31618:SF20">
    <property type="entry name" value="MECHANOSENSITIVE ION CHANNEL PROTEIN 10"/>
    <property type="match status" value="1"/>
</dbReference>
<keyword evidence="3" id="KW-0812">Transmembrane</keyword>
<name>A0AAP0R8W5_LIQFO</name>
<reference evidence="4 5" key="1">
    <citation type="journal article" date="2024" name="Plant J.">
        <title>Genome sequences and population genomics reveal climatic adaptation and genomic divergence between two closely related sweetgum species.</title>
        <authorList>
            <person name="Xu W.Q."/>
            <person name="Ren C.Q."/>
            <person name="Zhang X.Y."/>
            <person name="Comes H.P."/>
            <person name="Liu X.H."/>
            <person name="Li Y.G."/>
            <person name="Kettle C.J."/>
            <person name="Jalonen R."/>
            <person name="Gaisberger H."/>
            <person name="Ma Y.Z."/>
            <person name="Qiu Y.X."/>
        </authorList>
    </citation>
    <scope>NUCLEOTIDE SEQUENCE [LARGE SCALE GENOMIC DNA]</scope>
    <source>
        <strain evidence="4">Hangzhou</strain>
    </source>
</reference>
<comment type="similarity">
    <text evidence="2">Belongs to the MscS (TC 1.A.23) family.</text>
</comment>
<evidence type="ECO:0000313" key="5">
    <source>
        <dbReference type="Proteomes" id="UP001415857"/>
    </source>
</evidence>
<dbReference type="PANTHER" id="PTHR31618">
    <property type="entry name" value="MECHANOSENSITIVE ION CHANNEL PROTEIN 5"/>
    <property type="match status" value="1"/>
</dbReference>
<organism evidence="4 5">
    <name type="scientific">Liquidambar formosana</name>
    <name type="common">Formosan gum</name>
    <dbReference type="NCBI Taxonomy" id="63359"/>
    <lineage>
        <taxon>Eukaryota</taxon>
        <taxon>Viridiplantae</taxon>
        <taxon>Streptophyta</taxon>
        <taxon>Embryophyta</taxon>
        <taxon>Tracheophyta</taxon>
        <taxon>Spermatophyta</taxon>
        <taxon>Magnoliopsida</taxon>
        <taxon>eudicotyledons</taxon>
        <taxon>Gunneridae</taxon>
        <taxon>Pentapetalae</taxon>
        <taxon>Saxifragales</taxon>
        <taxon>Altingiaceae</taxon>
        <taxon>Liquidambar</taxon>
    </lineage>
</organism>
<evidence type="ECO:0000256" key="1">
    <source>
        <dbReference type="ARBA" id="ARBA00004141"/>
    </source>
</evidence>
<keyword evidence="3" id="KW-0472">Membrane</keyword>
<evidence type="ECO:0000313" key="4">
    <source>
        <dbReference type="EMBL" id="KAK9273239.1"/>
    </source>
</evidence>
<dbReference type="GO" id="GO:0050982">
    <property type="term" value="P:detection of mechanical stimulus"/>
    <property type="evidence" value="ECO:0007669"/>
    <property type="project" value="TreeGrafter"/>
</dbReference>
<gene>
    <name evidence="4" type="ORF">L1049_018046</name>
</gene>
<dbReference type="GO" id="GO:0005886">
    <property type="term" value="C:plasma membrane"/>
    <property type="evidence" value="ECO:0007669"/>
    <property type="project" value="TreeGrafter"/>
</dbReference>
<dbReference type="InterPro" id="IPR016688">
    <property type="entry name" value="MscS-like_plants/fungi"/>
</dbReference>
<accession>A0AAP0R8W5</accession>
<feature type="transmembrane region" description="Helical" evidence="3">
    <location>
        <begin position="80"/>
        <end position="97"/>
    </location>
</feature>
<evidence type="ECO:0000256" key="2">
    <source>
        <dbReference type="ARBA" id="ARBA00008017"/>
    </source>
</evidence>
<dbReference type="EMBL" id="JBBPBK010000012">
    <property type="protein sequence ID" value="KAK9273239.1"/>
    <property type="molecule type" value="Genomic_DNA"/>
</dbReference>
<proteinExistence type="inferred from homology"/>
<dbReference type="GO" id="GO:0008381">
    <property type="term" value="F:mechanosensitive monoatomic ion channel activity"/>
    <property type="evidence" value="ECO:0007669"/>
    <property type="project" value="TreeGrafter"/>
</dbReference>
<dbReference type="GO" id="GO:0006820">
    <property type="term" value="P:monoatomic anion transport"/>
    <property type="evidence" value="ECO:0007669"/>
    <property type="project" value="TreeGrafter"/>
</dbReference>
<comment type="subcellular location">
    <subcellularLocation>
        <location evidence="1">Membrane</location>
        <topology evidence="1">Multi-pass membrane protein</topology>
    </subcellularLocation>
</comment>
<evidence type="ECO:0000256" key="3">
    <source>
        <dbReference type="SAM" id="Phobius"/>
    </source>
</evidence>
<protein>
    <submittedName>
        <fullName evidence="4">Uncharacterized protein</fullName>
    </submittedName>
</protein>
<dbReference type="AlphaFoldDB" id="A0AAP0R8W5"/>
<sequence>MRVLVYLIETNFLLKNKFWSKKKSSSKKKFLLKKKALYFFYGMKKSVQVVIWLALVLLTWVLLFDCGVERSPEATRILNRVTWTIVAFLIGAFLWLLKTLLLKILASSFQVNTFFDRIKQSVFHLYVLQTLSGRPLAERLEKMQSARYLSLKKGKKGKEKEQLLDISKLDKMKQEKVSASTMKVLVDLTANSEMSTILDTLNESVGNGGDDEETGEINVEVQGMAAAKRIFKNVAPNGRKPKYIVQDDLTKFLSEEEVQYVYELVDGAKKTQKIELTSLTDWVFSQGKSCFGSHRKVGVIY</sequence>
<keyword evidence="5" id="KW-1185">Reference proteome</keyword>
<comment type="caution">
    <text evidence="4">The sequence shown here is derived from an EMBL/GenBank/DDBJ whole genome shotgun (WGS) entry which is preliminary data.</text>
</comment>